<dbReference type="Proteomes" id="UP000839052">
    <property type="component" value="Chromosome"/>
</dbReference>
<evidence type="ECO:0000256" key="3">
    <source>
        <dbReference type="ARBA" id="ARBA00005186"/>
    </source>
</evidence>
<evidence type="ECO:0000256" key="7">
    <source>
        <dbReference type="ARBA" id="ARBA00022475"/>
    </source>
</evidence>
<feature type="signal peptide" evidence="15">
    <location>
        <begin position="1"/>
        <end position="29"/>
    </location>
</feature>
<keyword evidence="17" id="KW-1185">Reference proteome</keyword>
<keyword evidence="7 15" id="KW-1003">Cell membrane</keyword>
<evidence type="ECO:0000256" key="11">
    <source>
        <dbReference type="ARBA" id="ARBA00022916"/>
    </source>
</evidence>
<evidence type="ECO:0000256" key="8">
    <source>
        <dbReference type="ARBA" id="ARBA00022519"/>
    </source>
</evidence>
<comment type="function">
    <text evidence="1 15">Binds the cellulose synthase activator, bis-(3'-5') cyclic diguanylic acid (c-di-GMP).</text>
</comment>
<evidence type="ECO:0000256" key="12">
    <source>
        <dbReference type="ARBA" id="ARBA00022989"/>
    </source>
</evidence>
<dbReference type="PANTHER" id="PTHR39083">
    <property type="entry name" value="CYCLIC DI-GMP-BINDING PROTEIN"/>
    <property type="match status" value="1"/>
</dbReference>
<keyword evidence="9 15" id="KW-0973">c-di-GMP</keyword>
<protein>
    <recommendedName>
        <fullName evidence="6 15">Cyclic di-GMP-binding protein</fullName>
    </recommendedName>
    <alternativeName>
        <fullName evidence="14 15">Cellulose synthase regulatory subunit</fullName>
    </alternativeName>
</protein>
<evidence type="ECO:0000256" key="14">
    <source>
        <dbReference type="ARBA" id="ARBA00033444"/>
    </source>
</evidence>
<dbReference type="PRINTS" id="PR01440">
    <property type="entry name" value="CELLSNTHASEB"/>
</dbReference>
<keyword evidence="15" id="KW-0732">Signal</keyword>
<evidence type="ECO:0000256" key="15">
    <source>
        <dbReference type="RuleBase" id="RU365021"/>
    </source>
</evidence>
<evidence type="ECO:0000313" key="16">
    <source>
        <dbReference type="EMBL" id="CAG9932268.1"/>
    </source>
</evidence>
<dbReference type="NCBIfam" id="NF008323">
    <property type="entry name" value="PRK11114.1-1"/>
    <property type="match status" value="1"/>
</dbReference>
<dbReference type="InterPro" id="IPR018513">
    <property type="entry name" value="Cell_synthase_bac"/>
</dbReference>
<keyword evidence="13 15" id="KW-0472">Membrane</keyword>
<comment type="subcellular location">
    <subcellularLocation>
        <location evidence="2">Cell inner membrane</location>
        <topology evidence="2">Single-pass membrane protein</topology>
    </subcellularLocation>
</comment>
<dbReference type="InterPro" id="IPR003920">
    <property type="entry name" value="Cell_synth_B"/>
</dbReference>
<dbReference type="PANTHER" id="PTHR39083:SF1">
    <property type="entry name" value="CYCLIC DI-GMP-BINDING PROTEIN"/>
    <property type="match status" value="1"/>
</dbReference>
<keyword evidence="10 15" id="KW-0812">Transmembrane</keyword>
<evidence type="ECO:0000256" key="1">
    <source>
        <dbReference type="ARBA" id="ARBA00002057"/>
    </source>
</evidence>
<proteinExistence type="inferred from homology"/>
<dbReference type="RefSeq" id="WP_275584254.1">
    <property type="nucleotide sequence ID" value="NZ_OU912926.1"/>
</dbReference>
<comment type="subunit">
    <text evidence="5 15">Tightly associated with the cellulose synthase catalytic subunit.</text>
</comment>
<name>A0ABN8ANL9_9PROT</name>
<dbReference type="Pfam" id="PF03170">
    <property type="entry name" value="BcsB"/>
    <property type="match status" value="1"/>
</dbReference>
<evidence type="ECO:0000256" key="13">
    <source>
        <dbReference type="ARBA" id="ARBA00023136"/>
    </source>
</evidence>
<dbReference type="Gene3D" id="2.60.120.260">
    <property type="entry name" value="Galactose-binding domain-like"/>
    <property type="match status" value="2"/>
</dbReference>
<evidence type="ECO:0000256" key="2">
    <source>
        <dbReference type="ARBA" id="ARBA00004377"/>
    </source>
</evidence>
<evidence type="ECO:0000256" key="9">
    <source>
        <dbReference type="ARBA" id="ARBA00022636"/>
    </source>
</evidence>
<feature type="transmembrane region" description="Helical" evidence="15">
    <location>
        <begin position="726"/>
        <end position="751"/>
    </location>
</feature>
<accession>A0ABN8ANL9</accession>
<comment type="pathway">
    <text evidence="3 15">Glycan metabolism; bacterial cellulose biosynthesis.</text>
</comment>
<gene>
    <name evidence="16" type="ORF">NTG6680_1015</name>
</gene>
<evidence type="ECO:0000256" key="4">
    <source>
        <dbReference type="ARBA" id="ARBA00010714"/>
    </source>
</evidence>
<evidence type="ECO:0000313" key="17">
    <source>
        <dbReference type="Proteomes" id="UP000839052"/>
    </source>
</evidence>
<feature type="chain" id="PRO_5044954004" description="Cyclic di-GMP-binding protein" evidence="15">
    <location>
        <begin position="30"/>
        <end position="760"/>
    </location>
</feature>
<dbReference type="EMBL" id="OU912926">
    <property type="protein sequence ID" value="CAG9932268.1"/>
    <property type="molecule type" value="Genomic_DNA"/>
</dbReference>
<reference evidence="16 17" key="1">
    <citation type="submission" date="2021-10" db="EMBL/GenBank/DDBJ databases">
        <authorList>
            <person name="Koch H."/>
        </authorList>
    </citation>
    <scope>NUCLEOTIDE SEQUENCE [LARGE SCALE GENOMIC DNA]</scope>
    <source>
        <strain evidence="16">6680</strain>
    </source>
</reference>
<keyword evidence="8 15" id="KW-0997">Cell inner membrane</keyword>
<comment type="similarity">
    <text evidence="4 15">Belongs to the AcsB/BcsB family.</text>
</comment>
<organism evidence="16 17">
    <name type="scientific">Candidatus Nitrotoga arctica</name>
    <dbReference type="NCBI Taxonomy" id="453162"/>
    <lineage>
        <taxon>Bacteria</taxon>
        <taxon>Pseudomonadati</taxon>
        <taxon>Pseudomonadota</taxon>
        <taxon>Betaproteobacteria</taxon>
        <taxon>Nitrosomonadales</taxon>
        <taxon>Gallionellaceae</taxon>
        <taxon>Candidatus Nitrotoga</taxon>
    </lineage>
</organism>
<evidence type="ECO:0000256" key="5">
    <source>
        <dbReference type="ARBA" id="ARBA00011437"/>
    </source>
</evidence>
<keyword evidence="12 15" id="KW-1133">Transmembrane helix</keyword>
<keyword evidence="11 15" id="KW-0135">Cellulose biosynthesis</keyword>
<sequence>MKVSVIANLNQYFVLFAGLCLSFSSLSWAVQTNAPPLLPKSEVATIPSRQSVLTMKDIGASRPIELRGVDGNAYLSLGVRLDEIVTKARLHLNYTLSPALLPNLSHLKVYLNDEVMATLPVTKESLAGPQKLDLDLDPRFFTDFNKLHLQFIGHYTNDCEFPLHSSLWANISNMSTLEINFQSIALRNDLALLPAPFFDQRDNRLLNLPFVFATEPSLNSLRAAGGIASWFGALASYRGARFPAYLNRLPERYGVVFATNDERPEFLAKYPKVNAPTISLMQHPENPTGKLLLILGRNAADLQLAADALVLGKAAMTGTSIAIKTLEYPPRRVAYDAPNWLQSGRPIPLGQLVNSPADLQRQGQPLEPILINARLPADLFTWEVKGVPIDLKYRYTPPAEQGDANLRIEINDQFIEAIPLLSSTGTREKNHLMLPILDDGSLREQSGVVIPAFHLGSNNQLQFSFSIPFSDNGRCKSSPQGNMRAAIDPDSTLDLSHLYHYAAMPNLAFFANSGFPFTKYADLAETAIVIPDQPNTFDMEAMFALLGHMGRSTGVPALHFKLIQTKSVQDAKNLDLLVIASGANKDLLASWGKSLPALLEEGSRTFTPLGKAMDMAYEWFGLSDNKTSKSGEGTILLGSGPLAAIIGFESPLSPSRSVVAFTSNTPTALTSALDALNDGGKVQYIRGDLALMRGESVESFRVNNVYYVGELPWWRWIWFHLHHHPLFLTAIGVAIGLFVALLAFGALHNLATKRLGQHKK</sequence>
<evidence type="ECO:0000256" key="6">
    <source>
        <dbReference type="ARBA" id="ARBA00021844"/>
    </source>
</evidence>
<evidence type="ECO:0000256" key="10">
    <source>
        <dbReference type="ARBA" id="ARBA00022692"/>
    </source>
</evidence>